<dbReference type="InterPro" id="IPR043129">
    <property type="entry name" value="ATPase_NBD"/>
</dbReference>
<dbReference type="Gene3D" id="1.10.10.10">
    <property type="entry name" value="Winged helix-like DNA-binding domain superfamily/Winged helix DNA-binding domain"/>
    <property type="match status" value="1"/>
</dbReference>
<comment type="caution">
    <text evidence="4">The sequence shown here is derived from an EMBL/GenBank/DDBJ whole genome shotgun (WGS) entry which is preliminary data.</text>
</comment>
<name>A0A1E5KYX6_9ENTE</name>
<keyword evidence="3" id="KW-0859">Xylose metabolism</keyword>
<keyword evidence="3" id="KW-0119">Carbohydrate metabolism</keyword>
<dbReference type="RefSeq" id="WP_069698020.1">
    <property type="nucleotide sequence ID" value="NZ_JAGGMA010000002.1"/>
</dbReference>
<accession>A0A1E5KYX6</accession>
<evidence type="ECO:0008006" key="6">
    <source>
        <dbReference type="Google" id="ProtNLM"/>
    </source>
</evidence>
<protein>
    <recommendedName>
        <fullName evidence="6">Sugar kinase</fullName>
    </recommendedName>
</protein>
<evidence type="ECO:0000256" key="2">
    <source>
        <dbReference type="ARBA" id="ARBA00006479"/>
    </source>
</evidence>
<gene>
    <name evidence="4" type="ORF">BCR26_01995</name>
</gene>
<dbReference type="STRING" id="762845.BCR26_01995"/>
<dbReference type="SUPFAM" id="SSF53067">
    <property type="entry name" value="Actin-like ATPase domain"/>
    <property type="match status" value="1"/>
</dbReference>
<evidence type="ECO:0000256" key="1">
    <source>
        <dbReference type="ARBA" id="ARBA00002486"/>
    </source>
</evidence>
<dbReference type="Gene3D" id="3.30.420.40">
    <property type="match status" value="2"/>
</dbReference>
<dbReference type="EMBL" id="MIEK01000012">
    <property type="protein sequence ID" value="OEH83065.1"/>
    <property type="molecule type" value="Genomic_DNA"/>
</dbReference>
<dbReference type="InterPro" id="IPR000600">
    <property type="entry name" value="ROK"/>
</dbReference>
<dbReference type="Pfam" id="PF00480">
    <property type="entry name" value="ROK"/>
    <property type="match status" value="1"/>
</dbReference>
<dbReference type="InterPro" id="IPR036390">
    <property type="entry name" value="WH_DNA-bd_sf"/>
</dbReference>
<keyword evidence="5" id="KW-1185">Reference proteome</keyword>
<comment type="function">
    <text evidence="1">Transcriptional repressor of xylose-utilizing enzymes.</text>
</comment>
<comment type="similarity">
    <text evidence="2">Belongs to the ROK (NagC/XylR) family.</text>
</comment>
<dbReference type="PANTHER" id="PTHR18964">
    <property type="entry name" value="ROK (REPRESSOR, ORF, KINASE) FAMILY"/>
    <property type="match status" value="1"/>
</dbReference>
<evidence type="ECO:0000256" key="3">
    <source>
        <dbReference type="ARBA" id="ARBA00022629"/>
    </source>
</evidence>
<dbReference type="SUPFAM" id="SSF46785">
    <property type="entry name" value="Winged helix' DNA-binding domain"/>
    <property type="match status" value="1"/>
</dbReference>
<dbReference type="PANTHER" id="PTHR18964:SF149">
    <property type="entry name" value="BIFUNCTIONAL UDP-N-ACETYLGLUCOSAMINE 2-EPIMERASE_N-ACETYLMANNOSAMINE KINASE"/>
    <property type="match status" value="1"/>
</dbReference>
<reference evidence="4 5" key="1">
    <citation type="submission" date="2016-09" db="EMBL/GenBank/DDBJ databases">
        <authorList>
            <person name="Capua I."/>
            <person name="De Benedictis P."/>
            <person name="Joannis T."/>
            <person name="Lombin L.H."/>
            <person name="Cattoli G."/>
        </authorList>
    </citation>
    <scope>NUCLEOTIDE SEQUENCE [LARGE SCALE GENOMIC DNA]</scope>
    <source>
        <strain evidence="4 5">LMG 25899</strain>
    </source>
</reference>
<dbReference type="GO" id="GO:0042732">
    <property type="term" value="P:D-xylose metabolic process"/>
    <property type="evidence" value="ECO:0007669"/>
    <property type="project" value="UniProtKB-KW"/>
</dbReference>
<proteinExistence type="inferred from homology"/>
<dbReference type="OrthoDB" id="9810372at2"/>
<dbReference type="Proteomes" id="UP000095256">
    <property type="component" value="Unassembled WGS sequence"/>
</dbReference>
<sequence length="404" mass="46021">MTFFEEVQSDRIERLKQLYRLIRRYKQVDISRIKELMDLKHATCVRLIEELLQYQLIQESGVGVSSGGRKPKLYSINPRKAYLIGIELSNLYTTVLLMDLELNILEERKLKMGEVFIPEIVFEFIIQSIQQLLASNELQRNQLVGVGIGILTRIDDSTGRIKKREYSAFKEWSDIDIQGQLAEKLGLPVVVHSATNLAALVEYRKNYWNEEENLLFVANDLIIRSASMINGHMLYKNSEMTESFGHMTVDLQGEKCFCGMYGCLDTISSLPAIRTEIIKRVKMGYSSSLTEAFESIDDINYYHILQGIEEQDQLCLDVVDRASYYLGIGLSNLILQLRPKTVIIGGTLGSRSIVVTKVKEVVQERLEYFTEIKYEIKSASSSFNTVAQGAGCMVLDLEIGETIF</sequence>
<evidence type="ECO:0000313" key="4">
    <source>
        <dbReference type="EMBL" id="OEH83065.1"/>
    </source>
</evidence>
<evidence type="ECO:0000313" key="5">
    <source>
        <dbReference type="Proteomes" id="UP000095256"/>
    </source>
</evidence>
<organism evidence="4 5">
    <name type="scientific">Enterococcus rivorum</name>
    <dbReference type="NCBI Taxonomy" id="762845"/>
    <lineage>
        <taxon>Bacteria</taxon>
        <taxon>Bacillati</taxon>
        <taxon>Bacillota</taxon>
        <taxon>Bacilli</taxon>
        <taxon>Lactobacillales</taxon>
        <taxon>Enterococcaceae</taxon>
        <taxon>Enterococcus</taxon>
    </lineage>
</organism>
<dbReference type="InterPro" id="IPR036388">
    <property type="entry name" value="WH-like_DNA-bd_sf"/>
</dbReference>
<dbReference type="AlphaFoldDB" id="A0A1E5KYX6"/>